<evidence type="ECO:0000256" key="2">
    <source>
        <dbReference type="ARBA" id="ARBA00022448"/>
    </source>
</evidence>
<dbReference type="EMBL" id="SDDZ01000011">
    <property type="protein sequence ID" value="RXJ45748.1"/>
    <property type="molecule type" value="Genomic_DNA"/>
</dbReference>
<dbReference type="Gene3D" id="2.60.40.1120">
    <property type="entry name" value="Carboxypeptidase-like, regulatory domain"/>
    <property type="match status" value="1"/>
</dbReference>
<dbReference type="NCBIfam" id="TIGR04057">
    <property type="entry name" value="SusC_RagA_signa"/>
    <property type="match status" value="1"/>
</dbReference>
<dbReference type="Gene3D" id="2.170.130.10">
    <property type="entry name" value="TonB-dependent receptor, plug domain"/>
    <property type="match status" value="1"/>
</dbReference>
<gene>
    <name evidence="12" type="ORF">ESZ48_15255</name>
</gene>
<keyword evidence="6 8" id="KW-0472">Membrane</keyword>
<comment type="subcellular location">
    <subcellularLocation>
        <location evidence="1 8">Cell outer membrane</location>
        <topology evidence="1 8">Multi-pass membrane protein</topology>
    </subcellularLocation>
</comment>
<keyword evidence="12" id="KW-0675">Receptor</keyword>
<organism evidence="12 13">
    <name type="scientific">Gelidibacter gilvus</name>
    <dbReference type="NCBI Taxonomy" id="59602"/>
    <lineage>
        <taxon>Bacteria</taxon>
        <taxon>Pseudomonadati</taxon>
        <taxon>Bacteroidota</taxon>
        <taxon>Flavobacteriia</taxon>
        <taxon>Flavobacteriales</taxon>
        <taxon>Flavobacteriaceae</taxon>
        <taxon>Gelidibacter</taxon>
    </lineage>
</organism>
<evidence type="ECO:0000256" key="6">
    <source>
        <dbReference type="ARBA" id="ARBA00023136"/>
    </source>
</evidence>
<dbReference type="InterPro" id="IPR023997">
    <property type="entry name" value="TonB-dep_OMP_SusC/RagA_CS"/>
</dbReference>
<dbReference type="Gene3D" id="2.40.170.20">
    <property type="entry name" value="TonB-dependent receptor, beta-barrel domain"/>
    <property type="match status" value="1"/>
</dbReference>
<evidence type="ECO:0000313" key="12">
    <source>
        <dbReference type="EMBL" id="RXJ45748.1"/>
    </source>
</evidence>
<dbReference type="OrthoDB" id="9768177at2"/>
<proteinExistence type="inferred from homology"/>
<dbReference type="InterPro" id="IPR023996">
    <property type="entry name" value="TonB-dep_OMP_SusC/RagA"/>
</dbReference>
<dbReference type="Proteomes" id="UP000289792">
    <property type="component" value="Unassembled WGS sequence"/>
</dbReference>
<evidence type="ECO:0000256" key="8">
    <source>
        <dbReference type="PROSITE-ProRule" id="PRU01360"/>
    </source>
</evidence>
<dbReference type="RefSeq" id="WP_129018368.1">
    <property type="nucleotide sequence ID" value="NZ_SDDZ01000011.1"/>
</dbReference>
<dbReference type="InterPro" id="IPR008969">
    <property type="entry name" value="CarboxyPept-like_regulatory"/>
</dbReference>
<evidence type="ECO:0000256" key="3">
    <source>
        <dbReference type="ARBA" id="ARBA00022452"/>
    </source>
</evidence>
<dbReference type="SUPFAM" id="SSF56935">
    <property type="entry name" value="Porins"/>
    <property type="match status" value="1"/>
</dbReference>
<reference evidence="12 13" key="1">
    <citation type="submission" date="2019-01" db="EMBL/GenBank/DDBJ databases">
        <title>Genome sequence of the Antarctic species Gelidibacter gilvus ACAM 158(T).</title>
        <authorList>
            <person name="Bowman J.P."/>
        </authorList>
    </citation>
    <scope>NUCLEOTIDE SEQUENCE [LARGE SCALE GENOMIC DNA]</scope>
    <source>
        <strain evidence="12 13">IC158</strain>
    </source>
</reference>
<dbReference type="Pfam" id="PF00593">
    <property type="entry name" value="TonB_dep_Rec_b-barrel"/>
    <property type="match status" value="1"/>
</dbReference>
<dbReference type="AlphaFoldDB" id="A0A4Q0XDZ2"/>
<feature type="domain" description="TonB-dependent receptor plug" evidence="11">
    <location>
        <begin position="148"/>
        <end position="253"/>
    </location>
</feature>
<comment type="similarity">
    <text evidence="8 9">Belongs to the TonB-dependent receptor family.</text>
</comment>
<dbReference type="GO" id="GO:0009279">
    <property type="term" value="C:cell outer membrane"/>
    <property type="evidence" value="ECO:0007669"/>
    <property type="project" value="UniProtKB-SubCell"/>
</dbReference>
<keyword evidence="13" id="KW-1185">Reference proteome</keyword>
<sequence length="1062" mass="117934">MTYKLCKFLTLLKNSIFLLIIFPLLLTTPIVRSANHFAHHSIESISKKVISKTIIQQTLTGVVLDDQGMPLPGASVVELNTTNGTSTDFNGNFSLTITELPVVIKISYLGFKEQELLVESLSALQIDMKQDDSTLDEVIITGYGQETRRNITASISSIKPTEITSIPTSDVTEMLEGRLPGVQILSDNSPGGGTSIRVRGFGTINNNDPLVVVDGVPVSNGLNGINPNDIETIQVLKDAASSSIYGSRAANGVVVITTKKGSENGLYKVNLDVYSGVQSSFNLPKMLNAQQYGNLLWQAFKNDGQTPANDIYGNDPNNPTIPQWLNDEQTIPAGDVAWIEEIMRPAAVQSYNLYLSKGDEKGQHAFSLGYFNQEGIIRHTGFNRYSARFNSSYNIGNVVTIGENFTASYKERVSVGTNSSLGSIVYNALQFPSLVPVKDILGNYAGNPLNDVENPMGSLNRSKDNKEKSIQALGNIYAEIKVHDFTARTSLGLDYQSNNYRGFSPIYDEILSKNEVNSLSTTNSINYQLTWTSTLNYSKQLNLHKIDVLLGQEAIKYYYEGFGASRQSFLYEDPSFRYLSYGTQNQLNFGDASEWTLNSYFGQAKYNYDQKYLFTATVRRDGTSRLANNNWGTFPSFSAGWRLDREDFFDFGDTFSSFLLRGSWGLTGNQQLPSYSTVDSYSNNNAFSDYSIDGGQNSVSTGLTQTRVPNQNLEWETSTQSTLGLDLGFFDDKLQLTAEYFNKMTENILVYNIIPLTYGGTNDGQWINDGKMENKGFELDLSYRNNSNDFGYNIALNFTTYKNKLTELNSVPYLGIPSSTLHNVNFDQEVSRSAVGQPIGSFYGYTANGLFKSIQEVNDHGIQPDAQPGDIRFEDSNGDGELDNKDRSFIGSPHPDALIGLNLNFTYKNFDLGLFFNGSFGNELYNLTKYKTHFFNQAAYNKDTALLNAWTPENSGSSIARLSLDDPNNNIRPSSYYVENGSYFKLNNAQLGYTINSETLSGMELRIYVQATNLFTITDYSGMNPQIGLQNYSSSNRNLDIGVDRGIYPPSRTFTLGINATF</sequence>
<keyword evidence="4 8" id="KW-0812">Transmembrane</keyword>
<evidence type="ECO:0000256" key="4">
    <source>
        <dbReference type="ARBA" id="ARBA00022692"/>
    </source>
</evidence>
<evidence type="ECO:0000313" key="13">
    <source>
        <dbReference type="Proteomes" id="UP000289792"/>
    </source>
</evidence>
<dbReference type="InterPro" id="IPR039426">
    <property type="entry name" value="TonB-dep_rcpt-like"/>
</dbReference>
<keyword evidence="3 8" id="KW-1134">Transmembrane beta strand</keyword>
<keyword evidence="2 8" id="KW-0813">Transport</keyword>
<dbReference type="Pfam" id="PF07715">
    <property type="entry name" value="Plug"/>
    <property type="match status" value="1"/>
</dbReference>
<evidence type="ECO:0000256" key="7">
    <source>
        <dbReference type="ARBA" id="ARBA00023237"/>
    </source>
</evidence>
<keyword evidence="5 9" id="KW-0798">TonB box</keyword>
<dbReference type="Pfam" id="PF13715">
    <property type="entry name" value="CarbopepD_reg_2"/>
    <property type="match status" value="1"/>
</dbReference>
<feature type="domain" description="TonB-dependent receptor-like beta-barrel" evidence="10">
    <location>
        <begin position="485"/>
        <end position="1014"/>
    </location>
</feature>
<protein>
    <submittedName>
        <fullName evidence="12">TonB-dependent receptor</fullName>
    </submittedName>
</protein>
<name>A0A4Q0XDZ2_9FLAO</name>
<evidence type="ECO:0000256" key="1">
    <source>
        <dbReference type="ARBA" id="ARBA00004571"/>
    </source>
</evidence>
<dbReference type="InterPro" id="IPR036942">
    <property type="entry name" value="Beta-barrel_TonB_sf"/>
</dbReference>
<evidence type="ECO:0000259" key="11">
    <source>
        <dbReference type="Pfam" id="PF07715"/>
    </source>
</evidence>
<evidence type="ECO:0000256" key="9">
    <source>
        <dbReference type="RuleBase" id="RU003357"/>
    </source>
</evidence>
<dbReference type="InterPro" id="IPR037066">
    <property type="entry name" value="Plug_dom_sf"/>
</dbReference>
<evidence type="ECO:0000259" key="10">
    <source>
        <dbReference type="Pfam" id="PF00593"/>
    </source>
</evidence>
<dbReference type="PROSITE" id="PS52016">
    <property type="entry name" value="TONB_DEPENDENT_REC_3"/>
    <property type="match status" value="1"/>
</dbReference>
<dbReference type="InterPro" id="IPR012910">
    <property type="entry name" value="Plug_dom"/>
</dbReference>
<dbReference type="NCBIfam" id="TIGR04056">
    <property type="entry name" value="OMP_RagA_SusC"/>
    <property type="match status" value="1"/>
</dbReference>
<dbReference type="SUPFAM" id="SSF49464">
    <property type="entry name" value="Carboxypeptidase regulatory domain-like"/>
    <property type="match status" value="1"/>
</dbReference>
<accession>A0A4Q0XDZ2</accession>
<comment type="caution">
    <text evidence="12">The sequence shown here is derived from an EMBL/GenBank/DDBJ whole genome shotgun (WGS) entry which is preliminary data.</text>
</comment>
<evidence type="ECO:0000256" key="5">
    <source>
        <dbReference type="ARBA" id="ARBA00023077"/>
    </source>
</evidence>
<dbReference type="InterPro" id="IPR000531">
    <property type="entry name" value="Beta-barrel_TonB"/>
</dbReference>
<keyword evidence="7 8" id="KW-0998">Cell outer membrane</keyword>